<organism evidence="6 7">
    <name type="scientific">Mycolicibacterium sphagni</name>
    <dbReference type="NCBI Taxonomy" id="1786"/>
    <lineage>
        <taxon>Bacteria</taxon>
        <taxon>Bacillati</taxon>
        <taxon>Actinomycetota</taxon>
        <taxon>Actinomycetes</taxon>
        <taxon>Mycobacteriales</taxon>
        <taxon>Mycobacteriaceae</taxon>
        <taxon>Mycolicibacterium</taxon>
    </lineage>
</organism>
<dbReference type="SMART" id="SM00849">
    <property type="entry name" value="Lactamase_B"/>
    <property type="match status" value="1"/>
</dbReference>
<sequence length="282" mass="30484">MAWEVGGVRITRVVEHVMPFPADFFAEAQASDIAAEPWLVPDFVDNVGRYLISFHTFVVESDGLRIVVDTCTGNSKDRPMIPAFDHQHRPFLTDLAEAGFAPETIDVVVCTHLHVDHVGWNTRLIDGVWAPTFANARYLFGAADLGYWQQSADPLHAPAFRDSVQPVIDAGIVDVVTADTELTSEVRLNLTPGHTPGHLTVSIGNGCIITGDVLHHPIQCGHPEWTASGDVDPDAARTTRQAFLEAAVRTNALVLGTHFAGTSAGRIYPAAGGYRFVPEDGG</sequence>
<dbReference type="Pfam" id="PF00753">
    <property type="entry name" value="Lactamase_B"/>
    <property type="match status" value="1"/>
</dbReference>
<evidence type="ECO:0000259" key="5">
    <source>
        <dbReference type="SMART" id="SM00849"/>
    </source>
</evidence>
<name>A0ABX2K3B6_9MYCO</name>
<dbReference type="EMBL" id="VBSB01000010">
    <property type="protein sequence ID" value="NTY61573.1"/>
    <property type="molecule type" value="Genomic_DNA"/>
</dbReference>
<keyword evidence="4" id="KW-0862">Zinc</keyword>
<evidence type="ECO:0000256" key="3">
    <source>
        <dbReference type="ARBA" id="ARBA00022801"/>
    </source>
</evidence>
<evidence type="ECO:0000313" key="7">
    <source>
        <dbReference type="Proteomes" id="UP000708347"/>
    </source>
</evidence>
<feature type="domain" description="Metallo-beta-lactamase" evidence="5">
    <location>
        <begin position="53"/>
        <end position="258"/>
    </location>
</feature>
<gene>
    <name evidence="6" type="ORF">FEG63_18660</name>
</gene>
<proteinExistence type="inferred from homology"/>
<dbReference type="CDD" id="cd16277">
    <property type="entry name" value="metallo-hydrolase-like_MBL-fold"/>
    <property type="match status" value="1"/>
</dbReference>
<dbReference type="Gene3D" id="3.60.15.10">
    <property type="entry name" value="Ribonuclease Z/Hydroxyacylglutathione hydrolase-like"/>
    <property type="match status" value="1"/>
</dbReference>
<dbReference type="PANTHER" id="PTHR42978:SF6">
    <property type="entry name" value="QUORUM-QUENCHING LACTONASE YTNP-RELATED"/>
    <property type="match status" value="1"/>
</dbReference>
<dbReference type="InterPro" id="IPR051013">
    <property type="entry name" value="MBL_superfamily_lactonases"/>
</dbReference>
<dbReference type="SUPFAM" id="SSF56281">
    <property type="entry name" value="Metallo-hydrolase/oxidoreductase"/>
    <property type="match status" value="1"/>
</dbReference>
<keyword evidence="7" id="KW-1185">Reference proteome</keyword>
<protein>
    <submittedName>
        <fullName evidence="6">MBL fold metallo-hydrolase</fullName>
    </submittedName>
</protein>
<evidence type="ECO:0000313" key="6">
    <source>
        <dbReference type="EMBL" id="NTY61573.1"/>
    </source>
</evidence>
<dbReference type="InterPro" id="IPR036866">
    <property type="entry name" value="RibonucZ/Hydroxyglut_hydro"/>
</dbReference>
<keyword evidence="2" id="KW-0479">Metal-binding</keyword>
<evidence type="ECO:0000256" key="4">
    <source>
        <dbReference type="ARBA" id="ARBA00022833"/>
    </source>
</evidence>
<dbReference type="PANTHER" id="PTHR42978">
    <property type="entry name" value="QUORUM-QUENCHING LACTONASE YTNP-RELATED-RELATED"/>
    <property type="match status" value="1"/>
</dbReference>
<accession>A0ABX2K3B6</accession>
<dbReference type="Proteomes" id="UP000708347">
    <property type="component" value="Unassembled WGS sequence"/>
</dbReference>
<evidence type="ECO:0000256" key="1">
    <source>
        <dbReference type="ARBA" id="ARBA00007749"/>
    </source>
</evidence>
<keyword evidence="3" id="KW-0378">Hydrolase</keyword>
<comment type="caution">
    <text evidence="6">The sequence shown here is derived from an EMBL/GenBank/DDBJ whole genome shotgun (WGS) entry which is preliminary data.</text>
</comment>
<comment type="similarity">
    <text evidence="1">Belongs to the metallo-beta-lactamase superfamily.</text>
</comment>
<evidence type="ECO:0000256" key="2">
    <source>
        <dbReference type="ARBA" id="ARBA00022723"/>
    </source>
</evidence>
<reference evidence="6 7" key="1">
    <citation type="submission" date="2019-05" db="EMBL/GenBank/DDBJ databases">
        <title>Mycolicibacterium sphagni ENV482 genome assembly.</title>
        <authorList>
            <person name="Chen W."/>
            <person name="Faulkner N.W."/>
            <person name="Hyman M.R."/>
        </authorList>
    </citation>
    <scope>NUCLEOTIDE SEQUENCE [LARGE SCALE GENOMIC DNA]</scope>
    <source>
        <strain evidence="6 7">ENV482</strain>
    </source>
</reference>
<dbReference type="InterPro" id="IPR001279">
    <property type="entry name" value="Metallo-B-lactamas"/>
</dbReference>
<dbReference type="RefSeq" id="WP_174399305.1">
    <property type="nucleotide sequence ID" value="NZ_VBSB01000010.1"/>
</dbReference>